<feature type="chain" id="PRO_5012368032" evidence="6">
    <location>
        <begin position="19"/>
        <end position="250"/>
    </location>
</feature>
<evidence type="ECO:0000256" key="5">
    <source>
        <dbReference type="ARBA" id="ARBA00023136"/>
    </source>
</evidence>
<dbReference type="PANTHER" id="PTHR35892:SF2">
    <property type="entry name" value="OUTER MEMBRANE PROTEIN PAGN"/>
    <property type="match status" value="1"/>
</dbReference>
<accession>A0A1R7Q9M9</accession>
<feature type="domain" description="Outer membrane protein beta-barrel" evidence="7">
    <location>
        <begin position="4"/>
        <end position="250"/>
    </location>
</feature>
<proteinExistence type="predicted"/>
<comment type="subcellular location">
    <subcellularLocation>
        <location evidence="1">Cell outer membrane</location>
        <topology evidence="1">Multi-pass membrane protein</topology>
    </subcellularLocation>
</comment>
<dbReference type="GO" id="GO:0009279">
    <property type="term" value="C:cell outer membrane"/>
    <property type="evidence" value="ECO:0007669"/>
    <property type="project" value="UniProtKB-SubCell"/>
</dbReference>
<evidence type="ECO:0000256" key="1">
    <source>
        <dbReference type="ARBA" id="ARBA00004571"/>
    </source>
</evidence>
<feature type="signal peptide" evidence="6">
    <location>
        <begin position="1"/>
        <end position="18"/>
    </location>
</feature>
<dbReference type="InterPro" id="IPR011250">
    <property type="entry name" value="OMP/PagP_B-barrel"/>
</dbReference>
<protein>
    <submittedName>
        <fullName evidence="8">Outer membrane protein PagN</fullName>
    </submittedName>
</protein>
<keyword evidence="3" id="KW-0812">Transmembrane</keyword>
<dbReference type="EMBL" id="FUUY01000001">
    <property type="protein sequence ID" value="SJX20960.1"/>
    <property type="molecule type" value="Genomic_DNA"/>
</dbReference>
<dbReference type="InterPro" id="IPR027385">
    <property type="entry name" value="Beta-barrel_OMP"/>
</dbReference>
<dbReference type="AlphaFoldDB" id="A0A1R7Q9M9"/>
<dbReference type="InterPro" id="IPR051723">
    <property type="entry name" value="Bact_OM_Invasion-Related"/>
</dbReference>
<dbReference type="PANTHER" id="PTHR35892">
    <property type="entry name" value="OUTER MEMBRANE PROTEIN PAGN-RELATED"/>
    <property type="match status" value="1"/>
</dbReference>
<evidence type="ECO:0000256" key="3">
    <source>
        <dbReference type="ARBA" id="ARBA00022692"/>
    </source>
</evidence>
<dbReference type="Gene3D" id="2.40.160.20">
    <property type="match status" value="1"/>
</dbReference>
<name>A0A1R7Q9M9_ACIJO</name>
<keyword evidence="2" id="KW-1134">Transmembrane beta strand</keyword>
<evidence type="ECO:0000256" key="6">
    <source>
        <dbReference type="SAM" id="SignalP"/>
    </source>
</evidence>
<dbReference type="SUPFAM" id="SSF56925">
    <property type="entry name" value="OMPA-like"/>
    <property type="match status" value="1"/>
</dbReference>
<sequence length="250" mass="27533" precursor="true">MKQLLLVTAISFSSLAYADNGFYTSLKAGISDTKFDNSKDQLSPSESDFDFKQTLHNDDADKSIYPSISAAIGFDFSKISNVNARAELEYTYKDKAKFSPSINKATIESEGNSETIDAPEGISSFFINELRTQSLMFNAYYDFKNASKFTPYVSAGAGVTRVKNTQTLNPQFSEEANLGLSDTSNSFTWSAGAGVAYKVTENVALDLAYRYVDAGEIEFKNKNVQLGGFDLKSTADLTSHDYSLGIRYNF</sequence>
<reference evidence="8 9" key="1">
    <citation type="submission" date="2017-02" db="EMBL/GenBank/DDBJ databases">
        <authorList>
            <person name="Peterson S.W."/>
        </authorList>
    </citation>
    <scope>NUCLEOTIDE SEQUENCE [LARGE SCALE GENOMIC DNA]</scope>
    <source>
        <strain evidence="8">C6</strain>
    </source>
</reference>
<dbReference type="Pfam" id="PF13505">
    <property type="entry name" value="OMP_b-brl"/>
    <property type="match status" value="1"/>
</dbReference>
<dbReference type="Proteomes" id="UP000196240">
    <property type="component" value="Unassembled WGS sequence"/>
</dbReference>
<evidence type="ECO:0000313" key="9">
    <source>
        <dbReference type="Proteomes" id="UP000196240"/>
    </source>
</evidence>
<evidence type="ECO:0000313" key="8">
    <source>
        <dbReference type="EMBL" id="SJX20960.1"/>
    </source>
</evidence>
<evidence type="ECO:0000256" key="2">
    <source>
        <dbReference type="ARBA" id="ARBA00022452"/>
    </source>
</evidence>
<evidence type="ECO:0000259" key="7">
    <source>
        <dbReference type="Pfam" id="PF13505"/>
    </source>
</evidence>
<organism evidence="8 9">
    <name type="scientific">Acinetobacter johnsonii</name>
    <dbReference type="NCBI Taxonomy" id="40214"/>
    <lineage>
        <taxon>Bacteria</taxon>
        <taxon>Pseudomonadati</taxon>
        <taxon>Pseudomonadota</taxon>
        <taxon>Gammaproteobacteria</taxon>
        <taxon>Moraxellales</taxon>
        <taxon>Moraxellaceae</taxon>
        <taxon>Acinetobacter</taxon>
    </lineage>
</organism>
<keyword evidence="5" id="KW-0472">Membrane</keyword>
<gene>
    <name evidence="8" type="primary">pagN</name>
    <name evidence="8" type="ORF">ACNJC6_00560</name>
</gene>
<keyword evidence="4 6" id="KW-0732">Signal</keyword>
<evidence type="ECO:0000256" key="4">
    <source>
        <dbReference type="ARBA" id="ARBA00022729"/>
    </source>
</evidence>